<dbReference type="InterPro" id="IPR026055">
    <property type="entry name" value="FAR"/>
</dbReference>
<dbReference type="GO" id="GO:0080019">
    <property type="term" value="F:alcohol-forming very long-chain fatty acyl-CoA reductase activity"/>
    <property type="evidence" value="ECO:0007669"/>
    <property type="project" value="InterPro"/>
</dbReference>
<dbReference type="RefSeq" id="WP_148954816.1">
    <property type="nucleotide sequence ID" value="NZ_VTEG01000018.1"/>
</dbReference>
<dbReference type="CDD" id="cd05263">
    <property type="entry name" value="MupV_like_SDR_e"/>
    <property type="match status" value="1"/>
</dbReference>
<gene>
    <name evidence="2" type="ORF">FZC84_18260</name>
</gene>
<reference evidence="2 3" key="1">
    <citation type="submission" date="2019-08" db="EMBL/GenBank/DDBJ databases">
        <title>Bacillus genomes from the desert of Cuatro Cienegas, Coahuila.</title>
        <authorList>
            <person name="Olmedo-Alvarez G."/>
        </authorList>
    </citation>
    <scope>NUCLEOTIDE SEQUENCE [LARGE SCALE GENOMIC DNA]</scope>
    <source>
        <strain evidence="2 3">CH128b_4D</strain>
    </source>
</reference>
<dbReference type="Pfam" id="PF07993">
    <property type="entry name" value="NAD_binding_4"/>
    <property type="match status" value="1"/>
</dbReference>
<dbReference type="EMBL" id="VTEG01000018">
    <property type="protein sequence ID" value="TYR97626.1"/>
    <property type="molecule type" value="Genomic_DNA"/>
</dbReference>
<proteinExistence type="predicted"/>
<evidence type="ECO:0000259" key="1">
    <source>
        <dbReference type="Pfam" id="PF07993"/>
    </source>
</evidence>
<dbReference type="Gene3D" id="3.40.50.720">
    <property type="entry name" value="NAD(P)-binding Rossmann-like Domain"/>
    <property type="match status" value="1"/>
</dbReference>
<evidence type="ECO:0000313" key="3">
    <source>
        <dbReference type="Proteomes" id="UP000325182"/>
    </source>
</evidence>
<accession>A0A5D4M7N7</accession>
<dbReference type="SUPFAM" id="SSF51735">
    <property type="entry name" value="NAD(P)-binding Rossmann-fold domains"/>
    <property type="match status" value="1"/>
</dbReference>
<sequence>MADYFFTGFPGFISIELIKEMINDQDIFYCLHIPSMKEKAILEANKIEKEKGVSKRIILVEGDITKEGLNLPSSLRKKLQEEIEYVWHLAAIYDLSAAYEDAYKVNVAGTENINRFCLELPHLRRYVYFSTAFIAGNREGRLLETELIRPSSFHNHYEETKFDAECLVDALKEKLPVTIFRPGIVKGRSDTGETSKFDGPYFIMNMFHRLSFLPFMPAIGEGQSYVNIVPVEYITGASIFLGHLPEGIGQTYHLTDPYPYQVKDIYSSILWELNRKKPTGKIPLSLASASLGFSPVRRYLRVEKEALDYFSWNGSFDCSLALKHLSSSDIACTDFLETLGSMVKFYKENRDDPQYHVAVD</sequence>
<comment type="caution">
    <text evidence="2">The sequence shown here is derived from an EMBL/GenBank/DDBJ whole genome shotgun (WGS) entry which is preliminary data.</text>
</comment>
<organism evidence="2 3">
    <name type="scientific">Rossellomorea vietnamensis</name>
    <dbReference type="NCBI Taxonomy" id="218284"/>
    <lineage>
        <taxon>Bacteria</taxon>
        <taxon>Bacillati</taxon>
        <taxon>Bacillota</taxon>
        <taxon>Bacilli</taxon>
        <taxon>Bacillales</taxon>
        <taxon>Bacillaceae</taxon>
        <taxon>Rossellomorea</taxon>
    </lineage>
</organism>
<name>A0A5D4M7N7_9BACI</name>
<protein>
    <submittedName>
        <fullName evidence="2">SDR family oxidoreductase</fullName>
    </submittedName>
</protein>
<dbReference type="InterPro" id="IPR036291">
    <property type="entry name" value="NAD(P)-bd_dom_sf"/>
</dbReference>
<dbReference type="Proteomes" id="UP000325182">
    <property type="component" value="Unassembled WGS sequence"/>
</dbReference>
<dbReference type="PANTHER" id="PTHR11011:SF45">
    <property type="entry name" value="FATTY ACYL-COA REDUCTASE CG8306-RELATED"/>
    <property type="match status" value="1"/>
</dbReference>
<feature type="domain" description="Thioester reductase (TE)" evidence="1">
    <location>
        <begin position="7"/>
        <end position="235"/>
    </location>
</feature>
<dbReference type="GO" id="GO:0035336">
    <property type="term" value="P:long-chain fatty-acyl-CoA metabolic process"/>
    <property type="evidence" value="ECO:0007669"/>
    <property type="project" value="TreeGrafter"/>
</dbReference>
<evidence type="ECO:0000313" key="2">
    <source>
        <dbReference type="EMBL" id="TYR97626.1"/>
    </source>
</evidence>
<dbReference type="PANTHER" id="PTHR11011">
    <property type="entry name" value="MALE STERILITY PROTEIN 2-RELATED"/>
    <property type="match status" value="1"/>
</dbReference>
<dbReference type="AlphaFoldDB" id="A0A5D4M7N7"/>
<dbReference type="InterPro" id="IPR013120">
    <property type="entry name" value="FAR_NAD-bd"/>
</dbReference>